<dbReference type="AlphaFoldDB" id="A0A9W9CNQ9"/>
<comment type="caution">
    <text evidence="2">The sequence shown here is derived from an EMBL/GenBank/DDBJ whole genome shotgun (WGS) entry which is preliminary data.</text>
</comment>
<dbReference type="EMBL" id="JAPEUY010000005">
    <property type="protein sequence ID" value="KAJ4373228.1"/>
    <property type="molecule type" value="Genomic_DNA"/>
</dbReference>
<feature type="compositionally biased region" description="Basic and acidic residues" evidence="1">
    <location>
        <begin position="596"/>
        <end position="605"/>
    </location>
</feature>
<feature type="compositionally biased region" description="Basic residues" evidence="1">
    <location>
        <begin position="216"/>
        <end position="229"/>
    </location>
</feature>
<dbReference type="OrthoDB" id="10648757at2759"/>
<feature type="region of interest" description="Disordered" evidence="1">
    <location>
        <begin position="582"/>
        <end position="661"/>
    </location>
</feature>
<evidence type="ECO:0000256" key="1">
    <source>
        <dbReference type="SAM" id="MobiDB-lite"/>
    </source>
</evidence>
<name>A0A9W9CNQ9_9PLEO</name>
<feature type="compositionally biased region" description="Basic and acidic residues" evidence="1">
    <location>
        <begin position="191"/>
        <end position="201"/>
    </location>
</feature>
<accession>A0A9W9CNQ9</accession>
<feature type="region of interest" description="Disordered" evidence="1">
    <location>
        <begin position="437"/>
        <end position="482"/>
    </location>
</feature>
<evidence type="ECO:0000313" key="2">
    <source>
        <dbReference type="EMBL" id="KAJ4373228.1"/>
    </source>
</evidence>
<gene>
    <name evidence="2" type="ORF">N0V83_003521</name>
</gene>
<evidence type="ECO:0000313" key="3">
    <source>
        <dbReference type="Proteomes" id="UP001140560"/>
    </source>
</evidence>
<feature type="region of interest" description="Disordered" evidence="1">
    <location>
        <begin position="178"/>
        <end position="229"/>
    </location>
</feature>
<feature type="region of interest" description="Disordered" evidence="1">
    <location>
        <begin position="1017"/>
        <end position="1041"/>
    </location>
</feature>
<feature type="compositionally biased region" description="Polar residues" evidence="1">
    <location>
        <begin position="1017"/>
        <end position="1034"/>
    </location>
</feature>
<sequence length="1192" mass="129088">MPADKPNINPSSMSPNTIILSAYNGIIKCTPDPTTPRRLSIFTRKAADKGVEVVKMNRSYVNKCIADDALEFLQHEIENLGEDIRFRAGTYKILFLPRIRPKQDKDGNHVDVFPELGFPEDCMPPGDQNILKATGDGDGDTGVVVFFGGKQHEDAELLPDDYNDKFPEVIEHDAGEPVLSGAEIPGGVNEPLKKPTASKDGEDGDEIVGPEPTDKKKSKKNKKQSKASKKLNAEILPGLEQLLAKVVAEGVRPEATSVGAASEKPKGAEKVEQDKAEKMKLLVKIFKLEDPTSTEPAQKEQVDIAEKGFYKEKAMIQKIATTNLHSDVNTTQRDYWKYAFVDMFPDMSLLECLSRVTAMEAHDATQNNQTAWDAKWHSYTHVRDAMNCKLNPKVWMPILLALSTGSERFRDVPSEIRSTADMDSVTTKLKSSVAAHATTPSGAHPTSVLLQSSPNGDASPTNMFSKVKDAVSSPKDTSLKPKTIKKSHRQVTFGKNMDLAPTAVAQITFPFSKDTFDFNVPPPPPMQNSLPAESGPSLIFGDASKVVGLPLADNVFARAALHRPGSEFVGFASGQPTASAPYVFGADSSSPPPPAKTDEELDRSGQKSLPGFEVPTSFVMPDGQVSGPSLPEATPVKEPVASSEKAQEATAVTLSPGETHENDVFALTGSVKEDADQTYFDPEEDGLSEMSEESLGEMILRDFLAEEDAPVEEDILDAETVSSSDSLDIDIDGLLDELFEDTCAPIPSGFYEYLARCDYEVNDVEEGLYVSEDELPLDLKYVNRAEDPITLPTPPTSPISSTSAIAASAQTGVLEGFSLKEPRYMSIDEIVNTTSIDPDCEPHSSSVQILSAGLGSNDTQTISPIPDPVANKGTINGLALETWSRLQGFGDEQGDSNTFDERLKKLIDGLQQLQADATTAQPDIGSSDEPSLEGVDAEILTATLYLDEHFNNDKEVHVEDSKLPSLGPLEDLEVWAHATFDNAFGSPPQLPALQSDQTDLHKLFEQEPLFQFLHTSSDGADQSTEQLHASTSVADKSGNHESTRLEQLEHMTVADLMVDTGDAAQAPKNVTAIVGGYVTEQKAAPHLRISTTATVPVGHFFDRIGNHPAFRLGEHTPPHTPMSEHAMVSSPAFYINHTHANALQSTPLSSNAATQTPPYLGVSDHIGLYDPLQPLDKKLTMSSAALPTRPSQ</sequence>
<organism evidence="2 3">
    <name type="scientific">Neocucurbitaria cava</name>
    <dbReference type="NCBI Taxonomy" id="798079"/>
    <lineage>
        <taxon>Eukaryota</taxon>
        <taxon>Fungi</taxon>
        <taxon>Dikarya</taxon>
        <taxon>Ascomycota</taxon>
        <taxon>Pezizomycotina</taxon>
        <taxon>Dothideomycetes</taxon>
        <taxon>Pleosporomycetidae</taxon>
        <taxon>Pleosporales</taxon>
        <taxon>Pleosporineae</taxon>
        <taxon>Cucurbitariaceae</taxon>
        <taxon>Neocucurbitaria</taxon>
    </lineage>
</organism>
<dbReference type="Proteomes" id="UP001140560">
    <property type="component" value="Unassembled WGS sequence"/>
</dbReference>
<keyword evidence="3" id="KW-1185">Reference proteome</keyword>
<protein>
    <submittedName>
        <fullName evidence="2">Uncharacterized protein</fullName>
    </submittedName>
</protein>
<feature type="compositionally biased region" description="Polar residues" evidence="1">
    <location>
        <begin position="448"/>
        <end position="464"/>
    </location>
</feature>
<proteinExistence type="predicted"/>
<reference evidence="2" key="1">
    <citation type="submission" date="2022-10" db="EMBL/GenBank/DDBJ databases">
        <title>Tapping the CABI collections for fungal endophytes: first genome assemblies for Collariella, Neodidymelliopsis, Ascochyta clinopodiicola, Didymella pomorum, Didymosphaeria variabile, Neocosmospora piperis and Neocucurbitaria cava.</title>
        <authorList>
            <person name="Hill R."/>
        </authorList>
    </citation>
    <scope>NUCLEOTIDE SEQUENCE</scope>
    <source>
        <strain evidence="2">IMI 356814</strain>
    </source>
</reference>